<evidence type="ECO:0000313" key="2">
    <source>
        <dbReference type="EMBL" id="ODA12134.1"/>
    </source>
</evidence>
<name>A0A1C3CTT8_9GAMM</name>
<sequence>MIKKQLPYLLLIFSLLFVYVIYSWGFSGALYYDDFRPLSGLANIHDLNSALFYIFNESSGPLGRPISMLSFLLNTNDWDQNLSGFFQINTLIHLFNGILVFFISCKIFNLIYSQSEKNKWLALAVSSLWLISPLLVSTQLIAVQRMASLSALFVFSGVLGYLKGLDVQKQRPTLGLCIQLGSIFIFTLLAMFSKENGILLPLFTLALEYTIVQQYYQHQNFKKLRFILFFSCLIVILGYLLSTIPHAEHSYSVRNYTLYERIITQPQILIDYVRLAFVPDIFSYNPFHDNYPKNTQLSGNLLAIFSNIIWLVLLIAALILRKRYTVFSFAILWFFAGHILESTVIGLELYYEHRNYIAILGLYLLIIYALNQLTVHHGKFTNLIWGSFVVYLVFLSFITFQVTSLWGKPEQAAQAWFINQEGSSRATEHLALMWLQQGKVEPAYEILKRQKDNCPTCLNSQIQYLMLSCVLKKQDKTQRQLIYIKDLSKTQKFISGAPSALQALFSQIETKQCEYISSQDLKEINQSLIKNTPVVSLGKGNHLAMYVNLYQIAQYEHNQNLEWTSLLKIWDLSRNTGTGSIILKKYIHDQKFNEAKDFYTKQLCNTSKKIFDNGHGKICLDLKNQYKF</sequence>
<protein>
    <recommendedName>
        <fullName evidence="4">Tetratricopeptide repeat protein</fullName>
    </recommendedName>
</protein>
<dbReference type="AlphaFoldDB" id="A0A1C3CTT8"/>
<evidence type="ECO:0000313" key="3">
    <source>
        <dbReference type="Proteomes" id="UP000186553"/>
    </source>
</evidence>
<keyword evidence="1" id="KW-0472">Membrane</keyword>
<feature type="transmembrane region" description="Helical" evidence="1">
    <location>
        <begin position="198"/>
        <end position="216"/>
    </location>
</feature>
<feature type="transmembrane region" description="Helical" evidence="1">
    <location>
        <begin position="228"/>
        <end position="247"/>
    </location>
</feature>
<dbReference type="EMBL" id="MBDL01000012">
    <property type="protein sequence ID" value="ODA12134.1"/>
    <property type="molecule type" value="Genomic_DNA"/>
</dbReference>
<evidence type="ECO:0008006" key="4">
    <source>
        <dbReference type="Google" id="ProtNLM"/>
    </source>
</evidence>
<gene>
    <name evidence="2" type="ORF">BBP83_11690</name>
</gene>
<feature type="transmembrane region" description="Helical" evidence="1">
    <location>
        <begin position="301"/>
        <end position="320"/>
    </location>
</feature>
<proteinExistence type="predicted"/>
<feature type="transmembrane region" description="Helical" evidence="1">
    <location>
        <begin position="174"/>
        <end position="192"/>
    </location>
</feature>
<feature type="transmembrane region" description="Helical" evidence="1">
    <location>
        <begin position="383"/>
        <end position="406"/>
    </location>
</feature>
<reference evidence="2 3" key="1">
    <citation type="submission" date="2016-07" db="EMBL/GenBank/DDBJ databases">
        <title>Acinetobacter sp. ANC 4603.</title>
        <authorList>
            <person name="Radolfova-Krizova L."/>
            <person name="Nemec A."/>
        </authorList>
    </citation>
    <scope>NUCLEOTIDE SEQUENCE [LARGE SCALE GENOMIC DNA]</scope>
    <source>
        <strain evidence="2 3">ANC 4603</strain>
    </source>
</reference>
<accession>A0A1C3CTT8</accession>
<feature type="transmembrane region" description="Helical" evidence="1">
    <location>
        <begin position="7"/>
        <end position="32"/>
    </location>
</feature>
<dbReference type="Proteomes" id="UP000186553">
    <property type="component" value="Unassembled WGS sequence"/>
</dbReference>
<keyword evidence="3" id="KW-1185">Reference proteome</keyword>
<feature type="transmembrane region" description="Helical" evidence="1">
    <location>
        <begin position="142"/>
        <end position="162"/>
    </location>
</feature>
<comment type="caution">
    <text evidence="2">The sequence shown here is derived from an EMBL/GenBank/DDBJ whole genome shotgun (WGS) entry which is preliminary data.</text>
</comment>
<organism evidence="2 3">
    <name type="scientific">Acinetobacter celticus</name>
    <dbReference type="NCBI Taxonomy" id="1891224"/>
    <lineage>
        <taxon>Bacteria</taxon>
        <taxon>Pseudomonadati</taxon>
        <taxon>Pseudomonadota</taxon>
        <taxon>Gammaproteobacteria</taxon>
        <taxon>Moraxellales</taxon>
        <taxon>Moraxellaceae</taxon>
        <taxon>Acinetobacter</taxon>
    </lineage>
</organism>
<dbReference type="OrthoDB" id="8566379at2"/>
<dbReference type="RefSeq" id="WP_068889154.1">
    <property type="nucleotide sequence ID" value="NZ_CBCRUU010000007.1"/>
</dbReference>
<keyword evidence="1" id="KW-0812">Transmembrane</keyword>
<evidence type="ECO:0000256" key="1">
    <source>
        <dbReference type="SAM" id="Phobius"/>
    </source>
</evidence>
<feature type="transmembrane region" description="Helical" evidence="1">
    <location>
        <begin position="353"/>
        <end position="371"/>
    </location>
</feature>
<feature type="transmembrane region" description="Helical" evidence="1">
    <location>
        <begin position="120"/>
        <end position="136"/>
    </location>
</feature>
<keyword evidence="1" id="KW-1133">Transmembrane helix</keyword>
<feature type="transmembrane region" description="Helical" evidence="1">
    <location>
        <begin position="85"/>
        <end position="108"/>
    </location>
</feature>
<feature type="transmembrane region" description="Helical" evidence="1">
    <location>
        <begin position="327"/>
        <end position="347"/>
    </location>
</feature>
<dbReference type="STRING" id="1891224.BBP83_11690"/>